<gene>
    <name evidence="2" type="ORF">RI129_012089</name>
</gene>
<feature type="compositionally biased region" description="Polar residues" evidence="1">
    <location>
        <begin position="959"/>
        <end position="980"/>
    </location>
</feature>
<feature type="region of interest" description="Disordered" evidence="1">
    <location>
        <begin position="828"/>
        <end position="883"/>
    </location>
</feature>
<proteinExistence type="predicted"/>
<feature type="region of interest" description="Disordered" evidence="1">
    <location>
        <begin position="547"/>
        <end position="570"/>
    </location>
</feature>
<feature type="region of interest" description="Disordered" evidence="1">
    <location>
        <begin position="639"/>
        <end position="662"/>
    </location>
</feature>
<reference evidence="2 3" key="1">
    <citation type="journal article" date="2024" name="Insects">
        <title>An Improved Chromosome-Level Genome Assembly of the Firefly Pyrocoelia pectoralis.</title>
        <authorList>
            <person name="Fu X."/>
            <person name="Meyer-Rochow V.B."/>
            <person name="Ballantyne L."/>
            <person name="Zhu X."/>
        </authorList>
    </citation>
    <scope>NUCLEOTIDE SEQUENCE [LARGE SCALE GENOMIC DNA]</scope>
    <source>
        <strain evidence="2">XCY_ONT2</strain>
    </source>
</reference>
<evidence type="ECO:0000313" key="3">
    <source>
        <dbReference type="Proteomes" id="UP001329430"/>
    </source>
</evidence>
<dbReference type="EMBL" id="JAVRBK010000009">
    <property type="protein sequence ID" value="KAK5639597.1"/>
    <property type="molecule type" value="Genomic_DNA"/>
</dbReference>
<feature type="compositionally biased region" description="Acidic residues" evidence="1">
    <location>
        <begin position="558"/>
        <end position="568"/>
    </location>
</feature>
<keyword evidence="3" id="KW-1185">Reference proteome</keyword>
<feature type="region of interest" description="Disordered" evidence="1">
    <location>
        <begin position="334"/>
        <end position="364"/>
    </location>
</feature>
<sequence length="993" mass="113515">MGNNGSRTGHISHQLEAETTWTQSFPRTSHGVYQQHKVLPEKGITKKLRSTNNGEILHAGGTISGRQKTLSLERENKSFKIFRTSSVSSNPSDDPREYGEKPYARYVSNYGGVNRYVAQRLENRNAYREQIKKYGSEPDLRNPSSPSDRNESSRYKGKKKYKAPPPPNHGMLENLNSYRWNEGTSDPIMRRNRLFKTKSELQKRCSSPINVDVRLEEALSEIKNNSSNNNNSRNMLNVQLRNNNRNHDKNNRLSLPEINKASSAPEFQTELKEVVQRLKSTKRHTLEAENQNKYDHKIEEDPKEKIKTLDHSINKVDQVKCRLQLLDLNKTDNRNNILNTYSDRGQPSGKESTPEKKEDRGVDLDKKEQPSKLYYFGMKEPLHNDVDTPDFIDTNISNFATTFQSYKDMYSLRNSSGSDLSSEMEIDESHVSNNGIALQLRPILPKKQLEIPRFSPAAAWKQLSAVESSFTPSIVASEDLPIFMEDRIEKLSRPPPPPAVQTGPRSSYDKSGDSGISGDAGPTGFDDTTDGIDIRNNIELPLVLNRNQGMSWTPQQDLGEDESTTDEDINNHNNQILKSAPVKFTPKPNVFSLSLPRDNQLSSYIRNFGNKKDIDVPNSFSYEGGNWFLSKSAPNSLNNGLNSVEAPKSQKVEEPKPPVTTSNVHNVSRVMYLPESESVYKKNQNVKNDRLRNKEIFRERSRSAESNVNNLSYSKSFENLNLQVQSSDEPENLQDPPIKKNETLKIYKPKRFTFQSTIRQIERKRLAERLSREAEKKEKQRLSELAAMQRVEEEFQRKRAREKASIRQQLRLFSLDDSVWSTVQSNDVKSIPVRPDPDGAVSSTASSPLEPLEKKVTQRVNASEEYQERSHRQRTPSDLSDENVKKTQMTLILSEYRQPQREYKDFRGSPRYLGEYGESHHLKQTTIHPQVTCNMPKVSNSQLEGSSNYRKQFAHGVKTNKSGDSTYSDDSQSINRNSSPKIYRSKRTPISRF</sequence>
<comment type="caution">
    <text evidence="2">The sequence shown here is derived from an EMBL/GenBank/DDBJ whole genome shotgun (WGS) entry which is preliminary data.</text>
</comment>
<feature type="region of interest" description="Disordered" evidence="1">
    <location>
        <begin position="489"/>
        <end position="532"/>
    </location>
</feature>
<feature type="compositionally biased region" description="Basic and acidic residues" evidence="1">
    <location>
        <begin position="352"/>
        <end position="364"/>
    </location>
</feature>
<feature type="compositionally biased region" description="Polar residues" evidence="1">
    <location>
        <begin position="547"/>
        <end position="556"/>
    </location>
</feature>
<evidence type="ECO:0000256" key="1">
    <source>
        <dbReference type="SAM" id="MobiDB-lite"/>
    </source>
</evidence>
<feature type="region of interest" description="Disordered" evidence="1">
    <location>
        <begin position="953"/>
        <end position="993"/>
    </location>
</feature>
<evidence type="ECO:0000313" key="2">
    <source>
        <dbReference type="EMBL" id="KAK5639597.1"/>
    </source>
</evidence>
<feature type="region of interest" description="Disordered" evidence="1">
    <location>
        <begin position="132"/>
        <end position="172"/>
    </location>
</feature>
<accession>A0AAN7V1Q6</accession>
<feature type="compositionally biased region" description="Polar residues" evidence="1">
    <location>
        <begin position="334"/>
        <end position="351"/>
    </location>
</feature>
<dbReference type="Proteomes" id="UP001329430">
    <property type="component" value="Chromosome 9"/>
</dbReference>
<organism evidence="2 3">
    <name type="scientific">Pyrocoelia pectoralis</name>
    <dbReference type="NCBI Taxonomy" id="417401"/>
    <lineage>
        <taxon>Eukaryota</taxon>
        <taxon>Metazoa</taxon>
        <taxon>Ecdysozoa</taxon>
        <taxon>Arthropoda</taxon>
        <taxon>Hexapoda</taxon>
        <taxon>Insecta</taxon>
        <taxon>Pterygota</taxon>
        <taxon>Neoptera</taxon>
        <taxon>Endopterygota</taxon>
        <taxon>Coleoptera</taxon>
        <taxon>Polyphaga</taxon>
        <taxon>Elateriformia</taxon>
        <taxon>Elateroidea</taxon>
        <taxon>Lampyridae</taxon>
        <taxon>Lampyrinae</taxon>
        <taxon>Pyrocoelia</taxon>
    </lineage>
</organism>
<feature type="compositionally biased region" description="Basic residues" evidence="1">
    <location>
        <begin position="983"/>
        <end position="993"/>
    </location>
</feature>
<name>A0AAN7V1Q6_9COLE</name>
<dbReference type="AlphaFoldDB" id="A0AAN7V1Q6"/>
<protein>
    <submittedName>
        <fullName evidence="2">Uncharacterized protein</fullName>
    </submittedName>
</protein>